<dbReference type="SMART" id="SM00195">
    <property type="entry name" value="DSPc"/>
    <property type="match status" value="1"/>
</dbReference>
<evidence type="ECO:0000256" key="2">
    <source>
        <dbReference type="ARBA" id="ARBA00022912"/>
    </source>
</evidence>
<dbReference type="GO" id="GO:0008579">
    <property type="term" value="F:JUN kinase phosphatase activity"/>
    <property type="evidence" value="ECO:0007669"/>
    <property type="project" value="TreeGrafter"/>
</dbReference>
<dbReference type="PANTHER" id="PTHR46377:SF5">
    <property type="entry name" value="DUAL SPECIFICITY PHOSPHATASE"/>
    <property type="match status" value="1"/>
</dbReference>
<protein>
    <submittedName>
        <fullName evidence="5">Uncharacterized protein</fullName>
    </submittedName>
</protein>
<organism evidence="5 6">
    <name type="scientific">Collybiopsis luxurians FD-317 M1</name>
    <dbReference type="NCBI Taxonomy" id="944289"/>
    <lineage>
        <taxon>Eukaryota</taxon>
        <taxon>Fungi</taxon>
        <taxon>Dikarya</taxon>
        <taxon>Basidiomycota</taxon>
        <taxon>Agaricomycotina</taxon>
        <taxon>Agaricomycetes</taxon>
        <taxon>Agaricomycetidae</taxon>
        <taxon>Agaricales</taxon>
        <taxon>Marasmiineae</taxon>
        <taxon>Omphalotaceae</taxon>
        <taxon>Collybiopsis</taxon>
        <taxon>Collybiopsis luxurians</taxon>
    </lineage>
</organism>
<evidence type="ECO:0000313" key="5">
    <source>
        <dbReference type="EMBL" id="KIK63727.1"/>
    </source>
</evidence>
<dbReference type="InterPro" id="IPR016130">
    <property type="entry name" value="Tyr_Pase_AS"/>
</dbReference>
<keyword evidence="6" id="KW-1185">Reference proteome</keyword>
<reference evidence="5 6" key="1">
    <citation type="submission" date="2014-04" db="EMBL/GenBank/DDBJ databases">
        <title>Evolutionary Origins and Diversification of the Mycorrhizal Mutualists.</title>
        <authorList>
            <consortium name="DOE Joint Genome Institute"/>
            <consortium name="Mycorrhizal Genomics Consortium"/>
            <person name="Kohler A."/>
            <person name="Kuo A."/>
            <person name="Nagy L.G."/>
            <person name="Floudas D."/>
            <person name="Copeland A."/>
            <person name="Barry K.W."/>
            <person name="Cichocki N."/>
            <person name="Veneault-Fourrey C."/>
            <person name="LaButti K."/>
            <person name="Lindquist E.A."/>
            <person name="Lipzen A."/>
            <person name="Lundell T."/>
            <person name="Morin E."/>
            <person name="Murat C."/>
            <person name="Riley R."/>
            <person name="Ohm R."/>
            <person name="Sun H."/>
            <person name="Tunlid A."/>
            <person name="Henrissat B."/>
            <person name="Grigoriev I.V."/>
            <person name="Hibbett D.S."/>
            <person name="Martin F."/>
        </authorList>
    </citation>
    <scope>NUCLEOTIDE SEQUENCE [LARGE SCALE GENOMIC DNA]</scope>
    <source>
        <strain evidence="5 6">FD-317 M1</strain>
    </source>
</reference>
<evidence type="ECO:0000256" key="1">
    <source>
        <dbReference type="ARBA" id="ARBA00022801"/>
    </source>
</evidence>
<dbReference type="AlphaFoldDB" id="A0A0D0CVJ5"/>
<evidence type="ECO:0000313" key="6">
    <source>
        <dbReference type="Proteomes" id="UP000053593"/>
    </source>
</evidence>
<dbReference type="PANTHER" id="PTHR46377">
    <property type="entry name" value="DUAL SPECIFICITY PROTEIN PHOSPHATASE 19"/>
    <property type="match status" value="1"/>
</dbReference>
<dbReference type="Proteomes" id="UP000053593">
    <property type="component" value="Unassembled WGS sequence"/>
</dbReference>
<dbReference type="InterPro" id="IPR020422">
    <property type="entry name" value="TYR_PHOSPHATASE_DUAL_dom"/>
</dbReference>
<evidence type="ECO:0000259" key="4">
    <source>
        <dbReference type="PROSITE" id="PS50056"/>
    </source>
</evidence>
<name>A0A0D0CVJ5_9AGAR</name>
<dbReference type="PROSITE" id="PS50056">
    <property type="entry name" value="TYR_PHOSPHATASE_2"/>
    <property type="match status" value="1"/>
</dbReference>
<dbReference type="SUPFAM" id="SSF52799">
    <property type="entry name" value="(Phosphotyrosine protein) phosphatases II"/>
    <property type="match status" value="2"/>
</dbReference>
<dbReference type="InterPro" id="IPR000340">
    <property type="entry name" value="Dual-sp_phosphatase_cat-dom"/>
</dbReference>
<proteinExistence type="predicted"/>
<dbReference type="CDD" id="cd14498">
    <property type="entry name" value="DSP"/>
    <property type="match status" value="2"/>
</dbReference>
<dbReference type="HOGENOM" id="CLU_053556_0_0_1"/>
<dbReference type="GO" id="GO:0005737">
    <property type="term" value="C:cytoplasm"/>
    <property type="evidence" value="ECO:0007669"/>
    <property type="project" value="TreeGrafter"/>
</dbReference>
<dbReference type="Gene3D" id="3.90.190.10">
    <property type="entry name" value="Protein tyrosine phosphatase superfamily"/>
    <property type="match status" value="2"/>
</dbReference>
<sequence>MTIPSSFDEIVDKQIYLGNLSCAVSSHLLKQLGITHIVSVCPDFPSTGPNHLTIEVDDSDYDDLLIHLPEACQFIQKAIDQGGRVLVHCVMGISRSATVLAAFFMQSKELSSSEALEFIRTRRPCIQPNYGFLKQLEAFAKCEYHPSPENPAYISWKRRQEQDVTLFLNQMFDTIPVIPNRLFLSSDFPDDVGKIEPLLIELGITHLLSIAPSVTIPNIPALVEHRHFSDAEQHRGLLLLVLAEMCSFIGEALSQGGVVLVYSETESKAVLAAYGYLMCSRELTPEQVYPQLTEALPLFNRTSSFTEQLELFDACSYAPKFDHPLIEEWLSTAPPSGWTSRRGSTTQSAAAPLSETAFDVLSETGLDCEAFSKTLQKLQTRDTPRAPPSIHVRC</sequence>
<keyword evidence="1" id="KW-0378">Hydrolase</keyword>
<dbReference type="PROSITE" id="PS00383">
    <property type="entry name" value="TYR_PHOSPHATASE_1"/>
    <property type="match status" value="1"/>
</dbReference>
<feature type="domain" description="Tyrosine-protein phosphatase" evidence="3">
    <location>
        <begin position="6"/>
        <end position="145"/>
    </location>
</feature>
<evidence type="ECO:0000259" key="3">
    <source>
        <dbReference type="PROSITE" id="PS50054"/>
    </source>
</evidence>
<dbReference type="EMBL" id="KN834763">
    <property type="protein sequence ID" value="KIK63727.1"/>
    <property type="molecule type" value="Genomic_DNA"/>
</dbReference>
<dbReference type="PROSITE" id="PS50054">
    <property type="entry name" value="TYR_PHOSPHATASE_DUAL"/>
    <property type="match status" value="1"/>
</dbReference>
<gene>
    <name evidence="5" type="ORF">GYMLUDRAFT_986523</name>
</gene>
<accession>A0A0D0CVJ5</accession>
<keyword evidence="2" id="KW-0904">Protein phosphatase</keyword>
<feature type="domain" description="Tyrosine specific protein phosphatases" evidence="4">
    <location>
        <begin position="66"/>
        <end position="124"/>
    </location>
</feature>
<dbReference type="OrthoDB" id="10252009at2759"/>
<dbReference type="InterPro" id="IPR029021">
    <property type="entry name" value="Prot-tyrosine_phosphatase-like"/>
</dbReference>
<dbReference type="InterPro" id="IPR000387">
    <property type="entry name" value="Tyr_Pase_dom"/>
</dbReference>
<dbReference type="Pfam" id="PF00782">
    <property type="entry name" value="DSPc"/>
    <property type="match status" value="1"/>
</dbReference>